<evidence type="ECO:0000313" key="4">
    <source>
        <dbReference type="Proteomes" id="UP001500782"/>
    </source>
</evidence>
<dbReference type="InterPro" id="IPR005064">
    <property type="entry name" value="BUG"/>
</dbReference>
<dbReference type="RefSeq" id="WP_343798004.1">
    <property type="nucleotide sequence ID" value="NZ_BAAADJ010000017.1"/>
</dbReference>
<proteinExistence type="inferred from homology"/>
<feature type="signal peptide" evidence="2">
    <location>
        <begin position="1"/>
        <end position="29"/>
    </location>
</feature>
<dbReference type="PROSITE" id="PS51257">
    <property type="entry name" value="PROKAR_LIPOPROTEIN"/>
    <property type="match status" value="1"/>
</dbReference>
<name>A0ABP3FWR4_9BACI</name>
<dbReference type="PANTHER" id="PTHR42928:SF5">
    <property type="entry name" value="BLR1237 PROTEIN"/>
    <property type="match status" value="1"/>
</dbReference>
<accession>A0ABP3FWR4</accession>
<evidence type="ECO:0000256" key="2">
    <source>
        <dbReference type="SAM" id="SignalP"/>
    </source>
</evidence>
<dbReference type="PANTHER" id="PTHR42928">
    <property type="entry name" value="TRICARBOXYLATE-BINDING PROTEIN"/>
    <property type="match status" value="1"/>
</dbReference>
<dbReference type="SUPFAM" id="SSF53850">
    <property type="entry name" value="Periplasmic binding protein-like II"/>
    <property type="match status" value="1"/>
</dbReference>
<comment type="similarity">
    <text evidence="1">Belongs to the UPF0065 (bug) family.</text>
</comment>
<keyword evidence="4" id="KW-1185">Reference proteome</keyword>
<gene>
    <name evidence="3" type="ORF">GCM10008967_16110</name>
</gene>
<dbReference type="Pfam" id="PF03401">
    <property type="entry name" value="TctC"/>
    <property type="match status" value="1"/>
</dbReference>
<dbReference type="PIRSF" id="PIRSF017082">
    <property type="entry name" value="YflP"/>
    <property type="match status" value="1"/>
</dbReference>
<dbReference type="Gene3D" id="3.40.190.10">
    <property type="entry name" value="Periplasmic binding protein-like II"/>
    <property type="match status" value="1"/>
</dbReference>
<feature type="chain" id="PRO_5046533520" evidence="2">
    <location>
        <begin position="30"/>
        <end position="323"/>
    </location>
</feature>
<comment type="caution">
    <text evidence="3">The sequence shown here is derived from an EMBL/GenBank/DDBJ whole genome shotgun (WGS) entry which is preliminary data.</text>
</comment>
<dbReference type="Gene3D" id="3.40.190.150">
    <property type="entry name" value="Bordetella uptake gene, domain 1"/>
    <property type="match status" value="1"/>
</dbReference>
<sequence>MNRKKFSLFVMGIVLLLALALAGCSSKEAAVFPSKDITLVVPYAAGGGTDLAARALAKEAEEILGTTIAIVNKPGGGSAPGMLEVSQAKPDGYNLVFVAPPVVTMYRLGTAEISYRDFQPVSGVNFDPFTVTVAADAPWNTVEEFLDYARENPGKVKVGTTTPGGAWHTGALALESETGVDFNIIPFEKGAIPAVVDLLGGNLDAVTVSVPEVAPNIDSGELKMLAVAGDNRVDVYPDVPTFKEVGIDVPPVGAYRGVMAPKETPEDVVKTLDQAFKDAAASAGFKEFMTNNILGQMYMPTSEWTSFLEEQDEVFAKLIENLE</sequence>
<evidence type="ECO:0000256" key="1">
    <source>
        <dbReference type="ARBA" id="ARBA00006987"/>
    </source>
</evidence>
<dbReference type="CDD" id="cd07012">
    <property type="entry name" value="PBP2_Bug_TTT"/>
    <property type="match status" value="1"/>
</dbReference>
<evidence type="ECO:0000313" key="3">
    <source>
        <dbReference type="EMBL" id="GAA0326355.1"/>
    </source>
</evidence>
<reference evidence="4" key="1">
    <citation type="journal article" date="2019" name="Int. J. Syst. Evol. Microbiol.">
        <title>The Global Catalogue of Microorganisms (GCM) 10K type strain sequencing project: providing services to taxonomists for standard genome sequencing and annotation.</title>
        <authorList>
            <consortium name="The Broad Institute Genomics Platform"/>
            <consortium name="The Broad Institute Genome Sequencing Center for Infectious Disease"/>
            <person name="Wu L."/>
            <person name="Ma J."/>
        </authorList>
    </citation>
    <scope>NUCLEOTIDE SEQUENCE [LARGE SCALE GENOMIC DNA]</scope>
    <source>
        <strain evidence="4">JCM 9731</strain>
    </source>
</reference>
<organism evidence="3 4">
    <name type="scientific">Bacillus carboniphilus</name>
    <dbReference type="NCBI Taxonomy" id="86663"/>
    <lineage>
        <taxon>Bacteria</taxon>
        <taxon>Bacillati</taxon>
        <taxon>Bacillota</taxon>
        <taxon>Bacilli</taxon>
        <taxon>Bacillales</taxon>
        <taxon>Bacillaceae</taxon>
        <taxon>Bacillus</taxon>
    </lineage>
</organism>
<keyword evidence="2" id="KW-0732">Signal</keyword>
<dbReference type="Proteomes" id="UP001500782">
    <property type="component" value="Unassembled WGS sequence"/>
</dbReference>
<dbReference type="EMBL" id="BAAADJ010000017">
    <property type="protein sequence ID" value="GAA0326355.1"/>
    <property type="molecule type" value="Genomic_DNA"/>
</dbReference>
<dbReference type="InterPro" id="IPR042100">
    <property type="entry name" value="Bug_dom1"/>
</dbReference>
<protein>
    <submittedName>
        <fullName evidence="3">Tripartite tricarboxylate transporter substrate binding protein</fullName>
    </submittedName>
</protein>